<accession>A0ABU1VP93</accession>
<dbReference type="Proteomes" id="UP001267878">
    <property type="component" value="Unassembled WGS sequence"/>
</dbReference>
<keyword evidence="1" id="KW-1133">Transmembrane helix</keyword>
<feature type="transmembrane region" description="Helical" evidence="1">
    <location>
        <begin position="179"/>
        <end position="204"/>
    </location>
</feature>
<dbReference type="PANTHER" id="PTHR41795">
    <property type="entry name" value="EXOPOLYSACCHARIDE SYNTHESIS PROTEIN"/>
    <property type="match status" value="1"/>
</dbReference>
<evidence type="ECO:0000313" key="3">
    <source>
        <dbReference type="Proteomes" id="UP001267878"/>
    </source>
</evidence>
<protein>
    <recommendedName>
        <fullName evidence="4">Exopolysaccharide biosynthesis protein</fullName>
    </recommendedName>
</protein>
<dbReference type="PANTHER" id="PTHR41795:SF1">
    <property type="entry name" value="EXOPOLYSACCHARIDE SYNTHESIS PROTEIN"/>
    <property type="match status" value="1"/>
</dbReference>
<evidence type="ECO:0000256" key="1">
    <source>
        <dbReference type="SAM" id="Phobius"/>
    </source>
</evidence>
<gene>
    <name evidence="2" type="ORF">J2X04_001659</name>
</gene>
<dbReference type="InterPro" id="IPR010331">
    <property type="entry name" value="ExoD"/>
</dbReference>
<keyword evidence="1" id="KW-0812">Transmembrane</keyword>
<organism evidence="2 3">
    <name type="scientific">Agrilutibacter niabensis</name>
    <dbReference type="NCBI Taxonomy" id="380628"/>
    <lineage>
        <taxon>Bacteria</taxon>
        <taxon>Pseudomonadati</taxon>
        <taxon>Pseudomonadota</taxon>
        <taxon>Gammaproteobacteria</taxon>
        <taxon>Lysobacterales</taxon>
        <taxon>Lysobacteraceae</taxon>
        <taxon>Agrilutibacter</taxon>
    </lineage>
</organism>
<name>A0ABU1VP93_9GAMM</name>
<proteinExistence type="predicted"/>
<comment type="caution">
    <text evidence="2">The sequence shown here is derived from an EMBL/GenBank/DDBJ whole genome shotgun (WGS) entry which is preliminary data.</text>
</comment>
<evidence type="ECO:0000313" key="2">
    <source>
        <dbReference type="EMBL" id="MDR7099312.1"/>
    </source>
</evidence>
<dbReference type="Pfam" id="PF06055">
    <property type="entry name" value="ExoD"/>
    <property type="match status" value="1"/>
</dbReference>
<keyword evidence="3" id="KW-1185">Reference proteome</keyword>
<reference evidence="2 3" key="1">
    <citation type="submission" date="2023-07" db="EMBL/GenBank/DDBJ databases">
        <title>Sorghum-associated microbial communities from plants grown in Nebraska, USA.</title>
        <authorList>
            <person name="Schachtman D."/>
        </authorList>
    </citation>
    <scope>NUCLEOTIDE SEQUENCE [LARGE SCALE GENOMIC DNA]</scope>
    <source>
        <strain evidence="2 3">BE187</strain>
    </source>
</reference>
<dbReference type="EMBL" id="JAVDVW010000001">
    <property type="protein sequence ID" value="MDR7099312.1"/>
    <property type="molecule type" value="Genomic_DNA"/>
</dbReference>
<feature type="transmembrane region" description="Helical" evidence="1">
    <location>
        <begin position="59"/>
        <end position="82"/>
    </location>
</feature>
<evidence type="ECO:0008006" key="4">
    <source>
        <dbReference type="Google" id="ProtNLM"/>
    </source>
</evidence>
<sequence>MTPPAEHRRPAGPQEPGARALLAHFAEGDPAETIHLDEVLADLEERAFGMVLFLSIPTAFIPGVAGVISGPLVMLVGVQLLFGRNEPWLPAFIGRRGPHRLAMVKFRDKLDPWLARLERVVKPRAHLLLDHPVASAFTGLNLIVLGLLLSLPIPFTNVVFALLLLLFALGLLERDGRLLAVAWTASVSAIAVFGVLSGSLASAAKHWFDMAF</sequence>
<keyword evidence="1" id="KW-0472">Membrane</keyword>
<feature type="transmembrane region" description="Helical" evidence="1">
    <location>
        <begin position="155"/>
        <end position="172"/>
    </location>
</feature>
<dbReference type="PIRSF" id="PIRSF033239">
    <property type="entry name" value="ExoD"/>
    <property type="match status" value="1"/>
</dbReference>